<evidence type="ECO:0000313" key="2">
    <source>
        <dbReference type="Proteomes" id="UP000054144"/>
    </source>
</evidence>
<sequence>MSQLPPSKTYRIPPVLPPEIWLVIFEFATYLRREHTIAPVPLFASTHVATNVMCVNTRNVVGRTKCAIVLVSRLWRDIGLRILYYHIDIRSPARAKKVVEVLLAHPAPSSDPTKTSVYPSVYGRWTRHIEIHTYARGSQSVAFLRTLLQLFLCCPSVRMLSATFIQELPVDFVNVIGKLYGDALEGLRWNNDDDTFSPSAPSLHRFLGSFASLRVLDVSHFLLDSSPPGAVTSRIALHRVEELVLSIRHHSLSTAKALALPNLKSVVLKGVPGYPVDHDKIIQFLKVHGALLISVDLYPSPICKDDGDLETVNLSFFSNESRHHIPPSIFLSPGLCPSLTTLVFNAHSPLLESHSHSSLRFIGLRGVKSDTLYPAKMSHVKSHLESFTRTRFPNLEVVKTIGFMVDAETDVVIKDIFIWWTEKFEKDGVDFRDGEGVVWLYTDATDMEKSSGKHKSKRRNLLRFDGFVKPFFW</sequence>
<accession>A0A0D7A3Q5</accession>
<name>A0A0D7A3Q5_9AGAR</name>
<proteinExistence type="predicted"/>
<dbReference type="SUPFAM" id="SSF52047">
    <property type="entry name" value="RNI-like"/>
    <property type="match status" value="1"/>
</dbReference>
<dbReference type="EMBL" id="KN882089">
    <property type="protein sequence ID" value="KIY44541.1"/>
    <property type="molecule type" value="Genomic_DNA"/>
</dbReference>
<dbReference type="Proteomes" id="UP000054144">
    <property type="component" value="Unassembled WGS sequence"/>
</dbReference>
<evidence type="ECO:0008006" key="3">
    <source>
        <dbReference type="Google" id="ProtNLM"/>
    </source>
</evidence>
<reference evidence="1 2" key="1">
    <citation type="journal article" date="2015" name="Fungal Genet. Biol.">
        <title>Evolution of novel wood decay mechanisms in Agaricales revealed by the genome sequences of Fistulina hepatica and Cylindrobasidium torrendii.</title>
        <authorList>
            <person name="Floudas D."/>
            <person name="Held B.W."/>
            <person name="Riley R."/>
            <person name="Nagy L.G."/>
            <person name="Koehler G."/>
            <person name="Ransdell A.S."/>
            <person name="Younus H."/>
            <person name="Chow J."/>
            <person name="Chiniquy J."/>
            <person name="Lipzen A."/>
            <person name="Tritt A."/>
            <person name="Sun H."/>
            <person name="Haridas S."/>
            <person name="LaButti K."/>
            <person name="Ohm R.A."/>
            <person name="Kues U."/>
            <person name="Blanchette R.A."/>
            <person name="Grigoriev I.V."/>
            <person name="Minto R.E."/>
            <person name="Hibbett D.S."/>
        </authorList>
    </citation>
    <scope>NUCLEOTIDE SEQUENCE [LARGE SCALE GENOMIC DNA]</scope>
    <source>
        <strain evidence="1 2">ATCC 64428</strain>
    </source>
</reference>
<organism evidence="1 2">
    <name type="scientific">Fistulina hepatica ATCC 64428</name>
    <dbReference type="NCBI Taxonomy" id="1128425"/>
    <lineage>
        <taxon>Eukaryota</taxon>
        <taxon>Fungi</taxon>
        <taxon>Dikarya</taxon>
        <taxon>Basidiomycota</taxon>
        <taxon>Agaricomycotina</taxon>
        <taxon>Agaricomycetes</taxon>
        <taxon>Agaricomycetidae</taxon>
        <taxon>Agaricales</taxon>
        <taxon>Fistulinaceae</taxon>
        <taxon>Fistulina</taxon>
    </lineage>
</organism>
<evidence type="ECO:0000313" key="1">
    <source>
        <dbReference type="EMBL" id="KIY44541.1"/>
    </source>
</evidence>
<dbReference type="AlphaFoldDB" id="A0A0D7A3Q5"/>
<keyword evidence="2" id="KW-1185">Reference proteome</keyword>
<protein>
    <recommendedName>
        <fullName evidence="3">F-box domain-containing protein</fullName>
    </recommendedName>
</protein>
<gene>
    <name evidence="1" type="ORF">FISHEDRAFT_67445</name>
</gene>
<dbReference type="OrthoDB" id="3171058at2759"/>